<sequence>MAAKMKDRNVPFYYHETLEGGVWCRFYQCTGGRTLGLYFWLFQYAANGVKWDKEKREVVRKA</sequence>
<dbReference type="AlphaFoldDB" id="A0A2U2B5D8"/>
<evidence type="ECO:0000313" key="2">
    <source>
        <dbReference type="Proteomes" id="UP000244956"/>
    </source>
</evidence>
<evidence type="ECO:0000313" key="1">
    <source>
        <dbReference type="EMBL" id="PWD98252.1"/>
    </source>
</evidence>
<dbReference type="Proteomes" id="UP000244956">
    <property type="component" value="Unassembled WGS sequence"/>
</dbReference>
<comment type="caution">
    <text evidence="1">The sequence shown here is derived from an EMBL/GenBank/DDBJ whole genome shotgun (WGS) entry which is preliminary data.</text>
</comment>
<name>A0A2U2B5D8_9BACT</name>
<keyword evidence="2" id="KW-1185">Reference proteome</keyword>
<gene>
    <name evidence="1" type="ORF">DDZ16_16605</name>
</gene>
<dbReference type="EMBL" id="QEWP01000017">
    <property type="protein sequence ID" value="PWD98252.1"/>
    <property type="molecule type" value="Genomic_DNA"/>
</dbReference>
<proteinExistence type="predicted"/>
<accession>A0A2U2B5D8</accession>
<protein>
    <submittedName>
        <fullName evidence="1">Uncharacterized protein</fullName>
    </submittedName>
</protein>
<organism evidence="1 2">
    <name type="scientific">Marinilabilia rubra</name>
    <dbReference type="NCBI Taxonomy" id="2162893"/>
    <lineage>
        <taxon>Bacteria</taxon>
        <taxon>Pseudomonadati</taxon>
        <taxon>Bacteroidota</taxon>
        <taxon>Bacteroidia</taxon>
        <taxon>Marinilabiliales</taxon>
        <taxon>Marinilabiliaceae</taxon>
        <taxon>Marinilabilia</taxon>
    </lineage>
</organism>
<reference evidence="1 2" key="1">
    <citation type="submission" date="2018-05" db="EMBL/GenBank/DDBJ databases">
        <title>Marinilabilia rubrum sp. nov., isolated from saltern sediment.</title>
        <authorList>
            <person name="Zhang R."/>
        </authorList>
    </citation>
    <scope>NUCLEOTIDE SEQUENCE [LARGE SCALE GENOMIC DNA]</scope>
    <source>
        <strain evidence="1 2">WTE16</strain>
    </source>
</reference>